<dbReference type="Pfam" id="PF02719">
    <property type="entry name" value="Polysacc_synt_2"/>
    <property type="match status" value="1"/>
</dbReference>
<dbReference type="AlphaFoldDB" id="A0A934MQN2"/>
<sequence>MFENAVILVTGGTGSWGHELVSQLLLQNPREVIVYSRNESSQVTMMRELDDARLKFRIGDVRDREALVSVCSRVDYVFHLAALKHVDICEEQPNEALKTNVGGTQNIIEAAIAGGVKKVINISTDKAADPVNFYGMTKAIGEKLITYANSQNSYTRFINVRGGNILGSSGSVLHLFRDQIMEGKQITITDKNMIRYFMTPQMASGLLLTAASKGQGGETFILKMPACKITDLAQVLIEAYEAQGIEMKEIGCRPGEKLHEILISPFESQHAVLLDDHYIVVLPAGNHPQRLQSYASCPSASGSPGVSGQSLMTLSEIRSMLADSSLLPISQTSL</sequence>
<comment type="similarity">
    <text evidence="1">Belongs to the polysaccharide synthase family.</text>
</comment>
<evidence type="ECO:0000313" key="3">
    <source>
        <dbReference type="EMBL" id="MBJ6362063.1"/>
    </source>
</evidence>
<dbReference type="SUPFAM" id="SSF51735">
    <property type="entry name" value="NAD(P)-binding Rossmann-fold domains"/>
    <property type="match status" value="1"/>
</dbReference>
<dbReference type="InterPro" id="IPR036291">
    <property type="entry name" value="NAD(P)-bd_dom_sf"/>
</dbReference>
<dbReference type="RefSeq" id="WP_199019609.1">
    <property type="nucleotide sequence ID" value="NZ_JAELUP010000065.1"/>
</dbReference>
<evidence type="ECO:0000259" key="2">
    <source>
        <dbReference type="Pfam" id="PF02719"/>
    </source>
</evidence>
<organism evidence="3 4">
    <name type="scientific">Paenibacillus roseus</name>
    <dbReference type="NCBI Taxonomy" id="2798579"/>
    <lineage>
        <taxon>Bacteria</taxon>
        <taxon>Bacillati</taxon>
        <taxon>Bacillota</taxon>
        <taxon>Bacilli</taxon>
        <taxon>Bacillales</taxon>
        <taxon>Paenibacillaceae</taxon>
        <taxon>Paenibacillus</taxon>
    </lineage>
</organism>
<name>A0A934MQN2_9BACL</name>
<comment type="caution">
    <text evidence="3">The sequence shown here is derived from an EMBL/GenBank/DDBJ whole genome shotgun (WGS) entry which is preliminary data.</text>
</comment>
<keyword evidence="4" id="KW-1185">Reference proteome</keyword>
<dbReference type="Gene3D" id="3.40.50.720">
    <property type="entry name" value="NAD(P)-binding Rossmann-like Domain"/>
    <property type="match status" value="1"/>
</dbReference>
<dbReference type="EMBL" id="JAELUP010000065">
    <property type="protein sequence ID" value="MBJ6362063.1"/>
    <property type="molecule type" value="Genomic_DNA"/>
</dbReference>
<protein>
    <submittedName>
        <fullName evidence="3">Polysaccharide biosynthesis protein</fullName>
    </submittedName>
</protein>
<evidence type="ECO:0000256" key="1">
    <source>
        <dbReference type="ARBA" id="ARBA00007430"/>
    </source>
</evidence>
<dbReference type="InterPro" id="IPR003869">
    <property type="entry name" value="Polysac_CapD-like"/>
</dbReference>
<reference evidence="3" key="1">
    <citation type="submission" date="2020-12" db="EMBL/GenBank/DDBJ databases">
        <authorList>
            <person name="Huq M.A."/>
        </authorList>
    </citation>
    <scope>NUCLEOTIDE SEQUENCE</scope>
    <source>
        <strain evidence="3">MAHUQ-46</strain>
    </source>
</reference>
<accession>A0A934MQN2</accession>
<dbReference type="PANTHER" id="PTHR43318">
    <property type="entry name" value="UDP-N-ACETYLGLUCOSAMINE 4,6-DEHYDRATASE"/>
    <property type="match status" value="1"/>
</dbReference>
<evidence type="ECO:0000313" key="4">
    <source>
        <dbReference type="Proteomes" id="UP000640274"/>
    </source>
</evidence>
<gene>
    <name evidence="3" type="ORF">JFN88_12380</name>
</gene>
<dbReference type="InterPro" id="IPR051203">
    <property type="entry name" value="Polysaccharide_Synthase-Rel"/>
</dbReference>
<dbReference type="CDD" id="cd05237">
    <property type="entry name" value="UDP_invert_4-6DH_SDR_e"/>
    <property type="match status" value="1"/>
</dbReference>
<dbReference type="Proteomes" id="UP000640274">
    <property type="component" value="Unassembled WGS sequence"/>
</dbReference>
<proteinExistence type="inferred from homology"/>
<feature type="domain" description="Polysaccharide biosynthesis protein CapD-like" evidence="2">
    <location>
        <begin position="7"/>
        <end position="280"/>
    </location>
</feature>
<dbReference type="PANTHER" id="PTHR43318:SF2">
    <property type="entry name" value="UDP-N-ACETYLGLUCOSAMINE 4,6-DEHYDRATASE (INVERTING)"/>
    <property type="match status" value="1"/>
</dbReference>